<accession>A0A6V8N9R9</accession>
<protein>
    <submittedName>
        <fullName evidence="1">Uncharacterized protein</fullName>
    </submittedName>
</protein>
<keyword evidence="2" id="KW-1185">Reference proteome</keyword>
<evidence type="ECO:0000313" key="2">
    <source>
        <dbReference type="Proteomes" id="UP000587586"/>
    </source>
</evidence>
<gene>
    <name evidence="1" type="ORF">GMLC_15780</name>
</gene>
<dbReference type="Proteomes" id="UP000587586">
    <property type="component" value="Unassembled WGS sequence"/>
</dbReference>
<name>A0A6V8N9R9_9BACT</name>
<dbReference type="EMBL" id="BLXZ01000003">
    <property type="protein sequence ID" value="GFO67999.1"/>
    <property type="molecule type" value="Genomic_DNA"/>
</dbReference>
<reference evidence="2" key="1">
    <citation type="submission" date="2020-06" db="EMBL/GenBank/DDBJ databases">
        <title>Draft genomic sequecing of Geomonas sp. Red745.</title>
        <authorList>
            <person name="Itoh H."/>
            <person name="Xu Z.X."/>
            <person name="Ushijima N."/>
            <person name="Masuda Y."/>
            <person name="Shiratori Y."/>
            <person name="Senoo K."/>
        </authorList>
    </citation>
    <scope>NUCLEOTIDE SEQUENCE [LARGE SCALE GENOMIC DNA]</scope>
    <source>
        <strain evidence="2">Red745</strain>
    </source>
</reference>
<proteinExistence type="predicted"/>
<sequence>MAITGTCFLHYHSPTFKCATHSIAHHTHDTPTGEQSFLKILPLSVSSVTHVHGPGTGPVAAALFSSTMRG</sequence>
<evidence type="ECO:0000313" key="1">
    <source>
        <dbReference type="EMBL" id="GFO67999.1"/>
    </source>
</evidence>
<comment type="caution">
    <text evidence="1">The sequence shown here is derived from an EMBL/GenBank/DDBJ whole genome shotgun (WGS) entry which is preliminary data.</text>
</comment>
<dbReference type="AlphaFoldDB" id="A0A6V8N9R9"/>
<organism evidence="1 2">
    <name type="scientific">Geomonas limicola</name>
    <dbReference type="NCBI Taxonomy" id="2740186"/>
    <lineage>
        <taxon>Bacteria</taxon>
        <taxon>Pseudomonadati</taxon>
        <taxon>Thermodesulfobacteriota</taxon>
        <taxon>Desulfuromonadia</taxon>
        <taxon>Geobacterales</taxon>
        <taxon>Geobacteraceae</taxon>
        <taxon>Geomonas</taxon>
    </lineage>
</organism>